<proteinExistence type="predicted"/>
<keyword evidence="3" id="KW-1185">Reference proteome</keyword>
<name>A0ABQ1VC84_9BACT</name>
<dbReference type="GO" id="GO:0032259">
    <property type="term" value="P:methylation"/>
    <property type="evidence" value="ECO:0007669"/>
    <property type="project" value="UniProtKB-KW"/>
</dbReference>
<comment type="caution">
    <text evidence="2">The sequence shown here is derived from an EMBL/GenBank/DDBJ whole genome shotgun (WGS) entry which is preliminary data.</text>
</comment>
<feature type="domain" description="Methyltransferase" evidence="1">
    <location>
        <begin position="50"/>
        <end position="136"/>
    </location>
</feature>
<accession>A0ABQ1VC84</accession>
<dbReference type="CDD" id="cd02440">
    <property type="entry name" value="AdoMet_MTases"/>
    <property type="match status" value="1"/>
</dbReference>
<dbReference type="EMBL" id="BMIU01000026">
    <property type="protein sequence ID" value="GGF47347.1"/>
    <property type="molecule type" value="Genomic_DNA"/>
</dbReference>
<dbReference type="Gene3D" id="3.40.50.150">
    <property type="entry name" value="Vaccinia Virus protein VP39"/>
    <property type="match status" value="1"/>
</dbReference>
<gene>
    <name evidence="2" type="ORF">GCM10011339_39840</name>
</gene>
<evidence type="ECO:0000259" key="1">
    <source>
        <dbReference type="Pfam" id="PF13649"/>
    </source>
</evidence>
<evidence type="ECO:0000313" key="2">
    <source>
        <dbReference type="EMBL" id="GGF47347.1"/>
    </source>
</evidence>
<dbReference type="InterPro" id="IPR041698">
    <property type="entry name" value="Methyltransf_25"/>
</dbReference>
<keyword evidence="2" id="KW-0489">Methyltransferase</keyword>
<dbReference type="SUPFAM" id="SSF53335">
    <property type="entry name" value="S-adenosyl-L-methionine-dependent methyltransferases"/>
    <property type="match status" value="1"/>
</dbReference>
<dbReference type="RefSeq" id="WP_137402860.1">
    <property type="nucleotide sequence ID" value="NZ_BMIU01000026.1"/>
</dbReference>
<protein>
    <submittedName>
        <fullName evidence="2">Methyltransferase</fullName>
    </submittedName>
</protein>
<evidence type="ECO:0000313" key="3">
    <source>
        <dbReference type="Proteomes" id="UP000647339"/>
    </source>
</evidence>
<sequence>MNNSFDKEYKKLWDDRYGKTEYAYGKKPNRFFQGEIQKLKPATILLPADGEARNGVYAAELGWQVTSLDLSIEAKHKALKLASERNVAINYLVGDLENLDFGTSSFDVIALIYAHFSPAKKSILHKKLSEWLKPGGTLIFEAFSKAHLPLVQANPKVGGPKGKAMLFSKEELLNDFKGYEIETLVETEIPLQEGVYHNGKGAVIRFVGKKQS</sequence>
<dbReference type="Pfam" id="PF13649">
    <property type="entry name" value="Methyltransf_25"/>
    <property type="match status" value="1"/>
</dbReference>
<organism evidence="2 3">
    <name type="scientific">Echinicola rosea</name>
    <dbReference type="NCBI Taxonomy" id="1807691"/>
    <lineage>
        <taxon>Bacteria</taxon>
        <taxon>Pseudomonadati</taxon>
        <taxon>Bacteroidota</taxon>
        <taxon>Cytophagia</taxon>
        <taxon>Cytophagales</taxon>
        <taxon>Cyclobacteriaceae</taxon>
        <taxon>Echinicola</taxon>
    </lineage>
</organism>
<dbReference type="InterPro" id="IPR029063">
    <property type="entry name" value="SAM-dependent_MTases_sf"/>
</dbReference>
<dbReference type="Proteomes" id="UP000647339">
    <property type="component" value="Unassembled WGS sequence"/>
</dbReference>
<keyword evidence="2" id="KW-0808">Transferase</keyword>
<reference evidence="3" key="1">
    <citation type="journal article" date="2019" name="Int. J. Syst. Evol. Microbiol.">
        <title>The Global Catalogue of Microorganisms (GCM) 10K type strain sequencing project: providing services to taxonomists for standard genome sequencing and annotation.</title>
        <authorList>
            <consortium name="The Broad Institute Genomics Platform"/>
            <consortium name="The Broad Institute Genome Sequencing Center for Infectious Disease"/>
            <person name="Wu L."/>
            <person name="Ma J."/>
        </authorList>
    </citation>
    <scope>NUCLEOTIDE SEQUENCE [LARGE SCALE GENOMIC DNA]</scope>
    <source>
        <strain evidence="3">CGMCC 1.15407</strain>
    </source>
</reference>
<dbReference type="GO" id="GO:0008168">
    <property type="term" value="F:methyltransferase activity"/>
    <property type="evidence" value="ECO:0007669"/>
    <property type="project" value="UniProtKB-KW"/>
</dbReference>